<dbReference type="AlphaFoldDB" id="A0A1J5JSV8"/>
<dbReference type="Pfam" id="PF12773">
    <property type="entry name" value="DZR"/>
    <property type="match status" value="1"/>
</dbReference>
<evidence type="ECO:0000259" key="1">
    <source>
        <dbReference type="Pfam" id="PF12773"/>
    </source>
</evidence>
<organism evidence="2 3">
    <name type="scientific">Neomoorella thermoacetica</name>
    <name type="common">Clostridium thermoaceticum</name>
    <dbReference type="NCBI Taxonomy" id="1525"/>
    <lineage>
        <taxon>Bacteria</taxon>
        <taxon>Bacillati</taxon>
        <taxon>Bacillota</taxon>
        <taxon>Clostridia</taxon>
        <taxon>Neomoorellales</taxon>
        <taxon>Neomoorellaceae</taxon>
        <taxon>Neomoorella</taxon>
    </lineage>
</organism>
<name>A0A1J5JSV8_NEOTH</name>
<comment type="caution">
    <text evidence="2">The sequence shown here is derived from an EMBL/GenBank/DDBJ whole genome shotgun (WGS) entry which is preliminary data.</text>
</comment>
<gene>
    <name evidence="2" type="ORF">MOOR_18870</name>
</gene>
<protein>
    <submittedName>
        <fullName evidence="2">Double zinc ribbon</fullName>
    </submittedName>
</protein>
<accession>A0A1J5JSV8</accession>
<dbReference type="Proteomes" id="UP000182743">
    <property type="component" value="Unassembled WGS sequence"/>
</dbReference>
<proteinExistence type="predicted"/>
<dbReference type="EMBL" id="MIHH01000010">
    <property type="protein sequence ID" value="OIQ08536.1"/>
    <property type="molecule type" value="Genomic_DNA"/>
</dbReference>
<feature type="domain" description="DZANK-type" evidence="1">
    <location>
        <begin position="38"/>
        <end position="83"/>
    </location>
</feature>
<sequence>MDLEDIFEGLFDREKHHRHHKKYERYPVRGGYRQGDNCSKCGETLAPGDRFCPSCGTPVTPTKPCIQCGHEISTQFNFCPQCGTRQQ</sequence>
<evidence type="ECO:0000313" key="2">
    <source>
        <dbReference type="EMBL" id="OIQ08536.1"/>
    </source>
</evidence>
<reference evidence="2 3" key="1">
    <citation type="submission" date="2016-08" db="EMBL/GenBank/DDBJ databases">
        <title>Genome-based comparison of Moorella thermoacetic strains.</title>
        <authorList>
            <person name="Poehlein A."/>
            <person name="Bengelsdorf F.R."/>
            <person name="Esser C."/>
            <person name="Duerre P."/>
            <person name="Daniel R."/>
        </authorList>
    </citation>
    <scope>NUCLEOTIDE SEQUENCE [LARGE SCALE GENOMIC DNA]</scope>
    <source>
        <strain evidence="2 3">DSM 11768</strain>
    </source>
</reference>
<evidence type="ECO:0000313" key="3">
    <source>
        <dbReference type="Proteomes" id="UP000182743"/>
    </source>
</evidence>
<dbReference type="InterPro" id="IPR025874">
    <property type="entry name" value="DZR"/>
</dbReference>
<dbReference type="RefSeq" id="WP_081358686.1">
    <property type="nucleotide sequence ID" value="NZ_MIHH01000010.1"/>
</dbReference>